<dbReference type="PANTHER" id="PTHR10728:SF39">
    <property type="entry name" value="CYTOSOLIC PHOSPHOLIPASE A2 GAMMA"/>
    <property type="match status" value="1"/>
</dbReference>
<feature type="domain" description="PLA2c" evidence="4">
    <location>
        <begin position="52"/>
        <end position="634"/>
    </location>
</feature>
<dbReference type="GO" id="GO:0047498">
    <property type="term" value="F:calcium-dependent phospholipase A2 activity"/>
    <property type="evidence" value="ECO:0007669"/>
    <property type="project" value="TreeGrafter"/>
</dbReference>
<dbReference type="SMART" id="SM00022">
    <property type="entry name" value="PLAc"/>
    <property type="match status" value="1"/>
</dbReference>
<dbReference type="SUPFAM" id="SSF52151">
    <property type="entry name" value="FabD/lysophospholipase-like"/>
    <property type="match status" value="2"/>
</dbReference>
<dbReference type="EMBL" id="JAHDVG010000513">
    <property type="protein sequence ID" value="KAH1164835.1"/>
    <property type="molecule type" value="Genomic_DNA"/>
</dbReference>
<accession>A0A9D4AQS6</accession>
<evidence type="ECO:0000313" key="6">
    <source>
        <dbReference type="Proteomes" id="UP000827986"/>
    </source>
</evidence>
<evidence type="ECO:0000256" key="3">
    <source>
        <dbReference type="PROSITE-ProRule" id="PRU00555"/>
    </source>
</evidence>
<reference evidence="5" key="1">
    <citation type="submission" date="2021-09" db="EMBL/GenBank/DDBJ databases">
        <title>The genome of Mauremys mutica provides insights into the evolution of semi-aquatic lifestyle.</title>
        <authorList>
            <person name="Gong S."/>
            <person name="Gao Y."/>
        </authorList>
    </citation>
    <scope>NUCLEOTIDE SEQUENCE</scope>
    <source>
        <strain evidence="5">MM-2020</strain>
        <tissue evidence="5">Muscle</tissue>
    </source>
</reference>
<keyword evidence="2 3" id="KW-0443">Lipid metabolism</keyword>
<organism evidence="5 6">
    <name type="scientific">Mauremys mutica</name>
    <name type="common">yellowpond turtle</name>
    <dbReference type="NCBI Taxonomy" id="74926"/>
    <lineage>
        <taxon>Eukaryota</taxon>
        <taxon>Metazoa</taxon>
        <taxon>Chordata</taxon>
        <taxon>Craniata</taxon>
        <taxon>Vertebrata</taxon>
        <taxon>Euteleostomi</taxon>
        <taxon>Archelosauria</taxon>
        <taxon>Testudinata</taxon>
        <taxon>Testudines</taxon>
        <taxon>Cryptodira</taxon>
        <taxon>Durocryptodira</taxon>
        <taxon>Testudinoidea</taxon>
        <taxon>Geoemydidae</taxon>
        <taxon>Geoemydinae</taxon>
        <taxon>Mauremys</taxon>
    </lineage>
</organism>
<protein>
    <recommendedName>
        <fullName evidence="4">PLA2c domain-containing protein</fullName>
    </recommendedName>
</protein>
<dbReference type="GO" id="GO:0005509">
    <property type="term" value="F:calcium ion binding"/>
    <property type="evidence" value="ECO:0007669"/>
    <property type="project" value="TreeGrafter"/>
</dbReference>
<dbReference type="GO" id="GO:0005635">
    <property type="term" value="C:nuclear envelope"/>
    <property type="evidence" value="ECO:0007669"/>
    <property type="project" value="TreeGrafter"/>
</dbReference>
<dbReference type="PANTHER" id="PTHR10728">
    <property type="entry name" value="CYTOSOLIC PHOSPHOLIPASE A2"/>
    <property type="match status" value="1"/>
</dbReference>
<evidence type="ECO:0000256" key="2">
    <source>
        <dbReference type="ARBA" id="ARBA00023098"/>
    </source>
</evidence>
<dbReference type="GO" id="GO:0046475">
    <property type="term" value="P:glycerophospholipid catabolic process"/>
    <property type="evidence" value="ECO:0007669"/>
    <property type="project" value="TreeGrafter"/>
</dbReference>
<dbReference type="Pfam" id="PF01735">
    <property type="entry name" value="PLA2_B"/>
    <property type="match status" value="1"/>
</dbReference>
<sequence>MNFQMSCKDFYSFVIAQKQVMTLAKSSKKYETSGTSERLRLRADMELIWAGSQVDDDKTVRLSNEISDGEKEAIRNRRPKVLACLKSLGIACEEDNTPNVAVLGSGGGLRAMIALQGTLVEMKNQGLLDAVMYLCGVSGSTWCMSFLYKEKDWTEKLQVLEEQLCNTLPKPPCDVLKAFSILCQAAEDELFSLTDVWAFFVFLFMLKKCDQTTLSQHEVASTSGTNPYPIYAAVEMKKLHEEGGNSPGTWFEFTPHECGFPGPGAFVCTKYLGSKFEDGNLKKQREEKNIHYLQGTKRFSSQVSDSTLAGASLLPRNLCTGNNMTLPSLHTQGSQDKQLPSGYIIFSFLPGIRCTCATCQCILLLLELQVHASAGEDCEGVFKKLKEVLKGNKDSYQKCCEMSETWGSKTLEERMADCDAHDRIFEMEFGGKTYGPCSLEIEGNICKLLWKFWSCCRDWIWGTTNNFLYTCDPKSKSPVFTKDKIISLIDSWTAINSAYPLVLRGERKVKLILSFDFSDGDPFETIKKTAKYCETNNIPFPKIDPEKLDPCHPSDCYIFKGKDVPIVMHFPLFNIKNCPGEIEHFRKKFSVSHLVYIKKDIDELLEKAKMNVSNNKERIREEIQRIVSSSTKEF</sequence>
<dbReference type="AlphaFoldDB" id="A0A9D4AQS6"/>
<evidence type="ECO:0000259" key="4">
    <source>
        <dbReference type="PROSITE" id="PS51210"/>
    </source>
</evidence>
<dbReference type="GO" id="GO:0005829">
    <property type="term" value="C:cytosol"/>
    <property type="evidence" value="ECO:0007669"/>
    <property type="project" value="TreeGrafter"/>
</dbReference>
<dbReference type="InterPro" id="IPR016035">
    <property type="entry name" value="Acyl_Trfase/lysoPLipase"/>
</dbReference>
<evidence type="ECO:0000256" key="1">
    <source>
        <dbReference type="ARBA" id="ARBA00022801"/>
    </source>
</evidence>
<dbReference type="PROSITE" id="PS51210">
    <property type="entry name" value="PLA2C"/>
    <property type="match status" value="1"/>
</dbReference>
<dbReference type="Gene3D" id="3.40.1090.10">
    <property type="entry name" value="Cytosolic phospholipase A2 catalytic domain"/>
    <property type="match status" value="1"/>
</dbReference>
<dbReference type="GO" id="GO:0005654">
    <property type="term" value="C:nucleoplasm"/>
    <property type="evidence" value="ECO:0007669"/>
    <property type="project" value="TreeGrafter"/>
</dbReference>
<evidence type="ECO:0000313" key="5">
    <source>
        <dbReference type="EMBL" id="KAH1164835.1"/>
    </source>
</evidence>
<name>A0A9D4AQS6_9SAUR</name>
<proteinExistence type="predicted"/>
<gene>
    <name evidence="5" type="ORF">KIL84_012426</name>
</gene>
<dbReference type="Proteomes" id="UP000827986">
    <property type="component" value="Unassembled WGS sequence"/>
</dbReference>
<keyword evidence="6" id="KW-1185">Reference proteome</keyword>
<dbReference type="InterPro" id="IPR002642">
    <property type="entry name" value="LysoPLipase_cat_dom"/>
</dbReference>
<keyword evidence="1 3" id="KW-0378">Hydrolase</keyword>
<dbReference type="GO" id="GO:0005544">
    <property type="term" value="F:calcium-dependent phospholipid binding"/>
    <property type="evidence" value="ECO:0007669"/>
    <property type="project" value="TreeGrafter"/>
</dbReference>
<comment type="caution">
    <text evidence="5">The sequence shown here is derived from an EMBL/GenBank/DDBJ whole genome shotgun (WGS) entry which is preliminary data.</text>
</comment>
<keyword evidence="3" id="KW-0442">Lipid degradation</keyword>